<evidence type="ECO:0000313" key="1">
    <source>
        <dbReference type="EMBL" id="MBL0747562.1"/>
    </source>
</evidence>
<keyword evidence="2" id="KW-1185">Reference proteome</keyword>
<dbReference type="EMBL" id="JAERSG010000002">
    <property type="protein sequence ID" value="MBL0747562.1"/>
    <property type="molecule type" value="Genomic_DNA"/>
</dbReference>
<dbReference type="RefSeq" id="WP_201935346.1">
    <property type="nucleotide sequence ID" value="NZ_JAERSG010000002.1"/>
</dbReference>
<dbReference type="Gene3D" id="3.30.530.20">
    <property type="match status" value="1"/>
</dbReference>
<proteinExistence type="predicted"/>
<sequence length="176" mass="19630">MIGDRWGVSEAEVARRYGCDDVVRRPALEAWRGVTVHADAATVWARVRQVRIAPYSYDLVDNLGRRSPRELRDVPEPVKGDPFTRALGRDQGRVVAVDPGRELTARIMGAHMSYVVLRQDDGTTRLLLKVVMGGSRWLAPAVSVGDLVMARKQLLNLKRLAEADEHGVGRSEHGRR</sequence>
<dbReference type="InterPro" id="IPR023393">
    <property type="entry name" value="START-like_dom_sf"/>
</dbReference>
<evidence type="ECO:0008006" key="3">
    <source>
        <dbReference type="Google" id="ProtNLM"/>
    </source>
</evidence>
<organism evidence="1 2">
    <name type="scientific">Nocardioides baculatus</name>
    <dbReference type="NCBI Taxonomy" id="2801337"/>
    <lineage>
        <taxon>Bacteria</taxon>
        <taxon>Bacillati</taxon>
        <taxon>Actinomycetota</taxon>
        <taxon>Actinomycetes</taxon>
        <taxon>Propionibacteriales</taxon>
        <taxon>Nocardioidaceae</taxon>
        <taxon>Nocardioides</taxon>
    </lineage>
</organism>
<evidence type="ECO:0000313" key="2">
    <source>
        <dbReference type="Proteomes" id="UP000636918"/>
    </source>
</evidence>
<protein>
    <recommendedName>
        <fullName evidence="3">Polyketide cyclase</fullName>
    </recommendedName>
</protein>
<name>A0ABS1L9E8_9ACTN</name>
<accession>A0ABS1L9E8</accession>
<comment type="caution">
    <text evidence="1">The sequence shown here is derived from an EMBL/GenBank/DDBJ whole genome shotgun (WGS) entry which is preliminary data.</text>
</comment>
<reference evidence="1 2" key="1">
    <citation type="submission" date="2021-01" db="EMBL/GenBank/DDBJ databases">
        <title>Genome seq and assembly of Nocardiodes sp. G10.</title>
        <authorList>
            <person name="Chhetri G."/>
        </authorList>
    </citation>
    <scope>NUCLEOTIDE SEQUENCE [LARGE SCALE GENOMIC DNA]</scope>
    <source>
        <strain evidence="1 2">G10</strain>
    </source>
</reference>
<dbReference type="Proteomes" id="UP000636918">
    <property type="component" value="Unassembled WGS sequence"/>
</dbReference>
<dbReference type="SUPFAM" id="SSF55961">
    <property type="entry name" value="Bet v1-like"/>
    <property type="match status" value="1"/>
</dbReference>
<gene>
    <name evidence="1" type="ORF">JI751_08070</name>
</gene>